<feature type="transmembrane region" description="Helical" evidence="1">
    <location>
        <begin position="33"/>
        <end position="54"/>
    </location>
</feature>
<evidence type="ECO:0000313" key="3">
    <source>
        <dbReference type="Proteomes" id="UP001500655"/>
    </source>
</evidence>
<name>A0ABP4VVI5_9ACTN</name>
<protein>
    <submittedName>
        <fullName evidence="2">Uncharacterized protein</fullName>
    </submittedName>
</protein>
<dbReference type="Proteomes" id="UP001500655">
    <property type="component" value="Unassembled WGS sequence"/>
</dbReference>
<organism evidence="2 3">
    <name type="scientific">Luedemannella helvata</name>
    <dbReference type="NCBI Taxonomy" id="349315"/>
    <lineage>
        <taxon>Bacteria</taxon>
        <taxon>Bacillati</taxon>
        <taxon>Actinomycetota</taxon>
        <taxon>Actinomycetes</taxon>
        <taxon>Micromonosporales</taxon>
        <taxon>Micromonosporaceae</taxon>
        <taxon>Luedemannella</taxon>
    </lineage>
</organism>
<feature type="transmembrane region" description="Helical" evidence="1">
    <location>
        <begin position="98"/>
        <end position="118"/>
    </location>
</feature>
<evidence type="ECO:0000313" key="2">
    <source>
        <dbReference type="EMBL" id="GAA1736790.1"/>
    </source>
</evidence>
<gene>
    <name evidence="2" type="ORF">GCM10009681_04210</name>
</gene>
<dbReference type="EMBL" id="BAAALS010000001">
    <property type="protein sequence ID" value="GAA1736790.1"/>
    <property type="molecule type" value="Genomic_DNA"/>
</dbReference>
<keyword evidence="1" id="KW-1133">Transmembrane helix</keyword>
<accession>A0ABP4VVI5</accession>
<reference evidence="3" key="1">
    <citation type="journal article" date="2019" name="Int. J. Syst. Evol. Microbiol.">
        <title>The Global Catalogue of Microorganisms (GCM) 10K type strain sequencing project: providing services to taxonomists for standard genome sequencing and annotation.</title>
        <authorList>
            <consortium name="The Broad Institute Genomics Platform"/>
            <consortium name="The Broad Institute Genome Sequencing Center for Infectious Disease"/>
            <person name="Wu L."/>
            <person name="Ma J."/>
        </authorList>
    </citation>
    <scope>NUCLEOTIDE SEQUENCE [LARGE SCALE GENOMIC DNA]</scope>
    <source>
        <strain evidence="3">JCM 13249</strain>
    </source>
</reference>
<feature type="transmembrane region" description="Helical" evidence="1">
    <location>
        <begin position="69"/>
        <end position="86"/>
    </location>
</feature>
<keyword evidence="3" id="KW-1185">Reference proteome</keyword>
<keyword evidence="1" id="KW-0472">Membrane</keyword>
<feature type="transmembrane region" description="Helical" evidence="1">
    <location>
        <begin position="124"/>
        <end position="145"/>
    </location>
</feature>
<comment type="caution">
    <text evidence="2">The sequence shown here is derived from an EMBL/GenBank/DDBJ whole genome shotgun (WGS) entry which is preliminary data.</text>
</comment>
<sequence>MPGPSRTLHSDMTDENRARTFPRRDKYGRVISLVELVATMIVGLVVGVAVLALFDGLLVALGGGSFGDASGWLAVVLPLMILVEDFRAWRTAGGRRWICAAVALALGAGVGLGAAALTGSLPNLVSGAVGAAVAVLVYTVVWFVWIRWLSGDEPLEAKP</sequence>
<evidence type="ECO:0000256" key="1">
    <source>
        <dbReference type="SAM" id="Phobius"/>
    </source>
</evidence>
<proteinExistence type="predicted"/>
<keyword evidence="1" id="KW-0812">Transmembrane</keyword>